<proteinExistence type="predicted"/>
<reference evidence="2 3" key="1">
    <citation type="journal article" date="2019" name="Int. J. Syst. Evol. Microbiol.">
        <title>The Global Catalogue of Microorganisms (GCM) 10K type strain sequencing project: providing services to taxonomists for standard genome sequencing and annotation.</title>
        <authorList>
            <consortium name="The Broad Institute Genomics Platform"/>
            <consortium name="The Broad Institute Genome Sequencing Center for Infectious Disease"/>
            <person name="Wu L."/>
            <person name="Ma J."/>
        </authorList>
    </citation>
    <scope>NUCLEOTIDE SEQUENCE [LARGE SCALE GENOMIC DNA]</scope>
    <source>
        <strain evidence="2 3">JCM 4524</strain>
    </source>
</reference>
<evidence type="ECO:0000256" key="1">
    <source>
        <dbReference type="SAM" id="MobiDB-lite"/>
    </source>
</evidence>
<dbReference type="EMBL" id="BAAASJ010000032">
    <property type="protein sequence ID" value="GAA2635220.1"/>
    <property type="molecule type" value="Genomic_DNA"/>
</dbReference>
<gene>
    <name evidence="2" type="ORF">GCM10010307_31200</name>
</gene>
<dbReference type="Proteomes" id="UP001500151">
    <property type="component" value="Unassembled WGS sequence"/>
</dbReference>
<protein>
    <submittedName>
        <fullName evidence="2">Uncharacterized protein</fullName>
    </submittedName>
</protein>
<sequence>MIELGRPGPLKVQHRVGAVLVPEQGEVVHAEAWRRVSHAQFLSAHSAQTRALTIDKKRTHFGIGPSKSERKRLRNKEAGFTVSSPPHHTDVKSTGGTAP</sequence>
<evidence type="ECO:0000313" key="2">
    <source>
        <dbReference type="EMBL" id="GAA2635220.1"/>
    </source>
</evidence>
<comment type="caution">
    <text evidence="2">The sequence shown here is derived from an EMBL/GenBank/DDBJ whole genome shotgun (WGS) entry which is preliminary data.</text>
</comment>
<name>A0ABN3QUM0_9ACTN</name>
<keyword evidence="3" id="KW-1185">Reference proteome</keyword>
<evidence type="ECO:0000313" key="3">
    <source>
        <dbReference type="Proteomes" id="UP001500151"/>
    </source>
</evidence>
<organism evidence="2 3">
    <name type="scientific">Streptomyces vastus</name>
    <dbReference type="NCBI Taxonomy" id="285451"/>
    <lineage>
        <taxon>Bacteria</taxon>
        <taxon>Bacillati</taxon>
        <taxon>Actinomycetota</taxon>
        <taxon>Actinomycetes</taxon>
        <taxon>Kitasatosporales</taxon>
        <taxon>Streptomycetaceae</taxon>
        <taxon>Streptomyces</taxon>
    </lineage>
</organism>
<feature type="region of interest" description="Disordered" evidence="1">
    <location>
        <begin position="60"/>
        <end position="99"/>
    </location>
</feature>
<accession>A0ABN3QUM0</accession>
<feature type="compositionally biased region" description="Polar residues" evidence="1">
    <location>
        <begin position="81"/>
        <end position="99"/>
    </location>
</feature>